<keyword evidence="1" id="KW-0812">Transmembrane</keyword>
<organism evidence="2 3">
    <name type="scientific">Rousettus aegyptiacus</name>
    <name type="common">Egyptian fruit bat</name>
    <name type="synonym">Pteropus aegyptiacus</name>
    <dbReference type="NCBI Taxonomy" id="9407"/>
    <lineage>
        <taxon>Eukaryota</taxon>
        <taxon>Metazoa</taxon>
        <taxon>Chordata</taxon>
        <taxon>Craniata</taxon>
        <taxon>Vertebrata</taxon>
        <taxon>Euteleostomi</taxon>
        <taxon>Mammalia</taxon>
        <taxon>Eutheria</taxon>
        <taxon>Laurasiatheria</taxon>
        <taxon>Chiroptera</taxon>
        <taxon>Yinpterochiroptera</taxon>
        <taxon>Pteropodoidea</taxon>
        <taxon>Pteropodidae</taxon>
        <taxon>Rousettinae</taxon>
        <taxon>Rousettus</taxon>
    </lineage>
</organism>
<gene>
    <name evidence="2" type="ORF">HJG63_009507</name>
</gene>
<protein>
    <submittedName>
        <fullName evidence="2">Uncharacterized protein</fullName>
    </submittedName>
</protein>
<reference evidence="2 3" key="1">
    <citation type="journal article" date="2020" name="Nature">
        <title>Six reference-quality genomes reveal evolution of bat adaptations.</title>
        <authorList>
            <person name="Jebb D."/>
            <person name="Huang Z."/>
            <person name="Pippel M."/>
            <person name="Hughes G.M."/>
            <person name="Lavrichenko K."/>
            <person name="Devanna P."/>
            <person name="Winkler S."/>
            <person name="Jermiin L.S."/>
            <person name="Skirmuntt E.C."/>
            <person name="Katzourakis A."/>
            <person name="Burkitt-Gray L."/>
            <person name="Ray D.A."/>
            <person name="Sullivan K.A.M."/>
            <person name="Roscito J.G."/>
            <person name="Kirilenko B.M."/>
            <person name="Davalos L.M."/>
            <person name="Corthals A.P."/>
            <person name="Power M.L."/>
            <person name="Jones G."/>
            <person name="Ransome R.D."/>
            <person name="Dechmann D.K.N."/>
            <person name="Locatelli A.G."/>
            <person name="Puechmaille S.J."/>
            <person name="Fedrigo O."/>
            <person name="Jarvis E.D."/>
            <person name="Hiller M."/>
            <person name="Vernes S.C."/>
            <person name="Myers E.W."/>
            <person name="Teeling E.C."/>
        </authorList>
    </citation>
    <scope>NUCLEOTIDE SEQUENCE [LARGE SCALE GENOMIC DNA]</scope>
    <source>
        <strain evidence="2">MRouAeg1</strain>
        <tissue evidence="2">Muscle</tissue>
    </source>
</reference>
<dbReference type="Proteomes" id="UP000593571">
    <property type="component" value="Unassembled WGS sequence"/>
</dbReference>
<keyword evidence="3" id="KW-1185">Reference proteome</keyword>
<dbReference type="EMBL" id="JACASE010000016">
    <property type="protein sequence ID" value="KAF6401397.1"/>
    <property type="molecule type" value="Genomic_DNA"/>
</dbReference>
<name>A0A7J8BRE4_ROUAE</name>
<comment type="caution">
    <text evidence="2">The sequence shown here is derived from an EMBL/GenBank/DDBJ whole genome shotgun (WGS) entry which is preliminary data.</text>
</comment>
<evidence type="ECO:0000313" key="2">
    <source>
        <dbReference type="EMBL" id="KAF6401397.1"/>
    </source>
</evidence>
<keyword evidence="1" id="KW-0472">Membrane</keyword>
<evidence type="ECO:0000313" key="3">
    <source>
        <dbReference type="Proteomes" id="UP000593571"/>
    </source>
</evidence>
<accession>A0A7J8BRE4</accession>
<proteinExistence type="predicted"/>
<sequence>MRPQRPLFSPPWGGQSFCLSGSPSFHPLIVHEFPRGTGKEQPVGDPALAPRPWVSHPGLGRALLPTPPVSQCYLTKGNMVLILVTSERNLSWKKDYVSTLQNIMLLAVFQISYYFIYLCKVRILSFDMRQIP</sequence>
<evidence type="ECO:0000256" key="1">
    <source>
        <dbReference type="SAM" id="Phobius"/>
    </source>
</evidence>
<keyword evidence="1" id="KW-1133">Transmembrane helix</keyword>
<dbReference type="AlphaFoldDB" id="A0A7J8BRE4"/>
<feature type="transmembrane region" description="Helical" evidence="1">
    <location>
        <begin position="100"/>
        <end position="119"/>
    </location>
</feature>